<keyword evidence="2 8" id="KW-0963">Cytoplasm</keyword>
<dbReference type="GO" id="GO:0005524">
    <property type="term" value="F:ATP binding"/>
    <property type="evidence" value="ECO:0007669"/>
    <property type="project" value="UniProtKB-UniRule"/>
</dbReference>
<dbReference type="Gene3D" id="3.40.50.620">
    <property type="entry name" value="HUPs"/>
    <property type="match status" value="1"/>
</dbReference>
<keyword evidence="3 8" id="KW-0436">Ligase</keyword>
<keyword evidence="11" id="KW-1185">Reference proteome</keyword>
<dbReference type="EMBL" id="PYGD01000001">
    <property type="protein sequence ID" value="PSK93914.1"/>
    <property type="molecule type" value="Genomic_DNA"/>
</dbReference>
<comment type="catalytic activity">
    <reaction evidence="7 8">
        <text>cytidine(34) in tRNA(Ile2) + L-lysine + ATP = lysidine(34) in tRNA(Ile2) + AMP + diphosphate + H(+)</text>
        <dbReference type="Rhea" id="RHEA:43744"/>
        <dbReference type="Rhea" id="RHEA-COMP:10625"/>
        <dbReference type="Rhea" id="RHEA-COMP:10670"/>
        <dbReference type="ChEBI" id="CHEBI:15378"/>
        <dbReference type="ChEBI" id="CHEBI:30616"/>
        <dbReference type="ChEBI" id="CHEBI:32551"/>
        <dbReference type="ChEBI" id="CHEBI:33019"/>
        <dbReference type="ChEBI" id="CHEBI:82748"/>
        <dbReference type="ChEBI" id="CHEBI:83665"/>
        <dbReference type="ChEBI" id="CHEBI:456215"/>
        <dbReference type="EC" id="6.3.4.19"/>
    </reaction>
</comment>
<evidence type="ECO:0000259" key="9">
    <source>
        <dbReference type="SMART" id="SM00977"/>
    </source>
</evidence>
<dbReference type="PANTHER" id="PTHR43033:SF1">
    <property type="entry name" value="TRNA(ILE)-LYSIDINE SYNTHASE-RELATED"/>
    <property type="match status" value="1"/>
</dbReference>
<comment type="subcellular location">
    <subcellularLocation>
        <location evidence="1 8">Cytoplasm</location>
    </subcellularLocation>
</comment>
<proteinExistence type="inferred from homology"/>
<dbReference type="Pfam" id="PF11734">
    <property type="entry name" value="TilS_C"/>
    <property type="match status" value="1"/>
</dbReference>
<comment type="domain">
    <text evidence="8">The N-terminal region contains the highly conserved SGGXDS motif, predicted to be a P-loop motif involved in ATP binding.</text>
</comment>
<dbReference type="Pfam" id="PF01171">
    <property type="entry name" value="ATP_bind_3"/>
    <property type="match status" value="1"/>
</dbReference>
<evidence type="ECO:0000256" key="3">
    <source>
        <dbReference type="ARBA" id="ARBA00022598"/>
    </source>
</evidence>
<evidence type="ECO:0000313" key="10">
    <source>
        <dbReference type="EMBL" id="PSK93914.1"/>
    </source>
</evidence>
<name>A0A2P8D9L5_9BACT</name>
<dbReference type="InterPro" id="IPR014729">
    <property type="entry name" value="Rossmann-like_a/b/a_fold"/>
</dbReference>
<evidence type="ECO:0000256" key="5">
    <source>
        <dbReference type="ARBA" id="ARBA00022741"/>
    </source>
</evidence>
<accession>A0A2P8D9L5</accession>
<keyword evidence="5 8" id="KW-0547">Nucleotide-binding</keyword>
<reference evidence="10 11" key="1">
    <citation type="submission" date="2018-03" db="EMBL/GenBank/DDBJ databases">
        <title>Genomic Encyclopedia of Type Strains, Phase III (KMG-III): the genomes of soil and plant-associated and newly described type strains.</title>
        <authorList>
            <person name="Whitman W."/>
        </authorList>
    </citation>
    <scope>NUCLEOTIDE SEQUENCE [LARGE SCALE GENOMIC DNA]</scope>
    <source>
        <strain evidence="10 11">CGMCC 1.12700</strain>
    </source>
</reference>
<dbReference type="CDD" id="cd01992">
    <property type="entry name" value="TilS_N"/>
    <property type="match status" value="1"/>
</dbReference>
<dbReference type="SUPFAM" id="SSF56037">
    <property type="entry name" value="PheT/TilS domain"/>
    <property type="match status" value="1"/>
</dbReference>
<dbReference type="RefSeq" id="WP_106520657.1">
    <property type="nucleotide sequence ID" value="NZ_PYGD01000001.1"/>
</dbReference>
<comment type="caution">
    <text evidence="10">The sequence shown here is derived from an EMBL/GenBank/DDBJ whole genome shotgun (WGS) entry which is preliminary data.</text>
</comment>
<protein>
    <recommendedName>
        <fullName evidence="8">tRNA(Ile)-lysidine synthase</fullName>
        <ecNumber evidence="8">6.3.4.19</ecNumber>
    </recommendedName>
    <alternativeName>
        <fullName evidence="8">tRNA(Ile)-2-lysyl-cytidine synthase</fullName>
    </alternativeName>
    <alternativeName>
        <fullName evidence="8">tRNA(Ile)-lysidine synthetase</fullName>
    </alternativeName>
</protein>
<dbReference type="GO" id="GO:0005737">
    <property type="term" value="C:cytoplasm"/>
    <property type="evidence" value="ECO:0007669"/>
    <property type="project" value="UniProtKB-SubCell"/>
</dbReference>
<evidence type="ECO:0000256" key="8">
    <source>
        <dbReference type="HAMAP-Rule" id="MF_01161"/>
    </source>
</evidence>
<dbReference type="AlphaFoldDB" id="A0A2P8D9L5"/>
<keyword evidence="6 8" id="KW-0067">ATP-binding</keyword>
<comment type="function">
    <text evidence="8">Ligates lysine onto the cytidine present at position 34 of the AUA codon-specific tRNA(Ile) that contains the anticodon CAU, in an ATP-dependent manner. Cytidine is converted to lysidine, thus changing the amino acid specificity of the tRNA from methionine to isoleucine.</text>
</comment>
<organism evidence="10 11">
    <name type="scientific">Taibaiella chishuiensis</name>
    <dbReference type="NCBI Taxonomy" id="1434707"/>
    <lineage>
        <taxon>Bacteria</taxon>
        <taxon>Pseudomonadati</taxon>
        <taxon>Bacteroidota</taxon>
        <taxon>Chitinophagia</taxon>
        <taxon>Chitinophagales</taxon>
        <taxon>Chitinophagaceae</taxon>
        <taxon>Taibaiella</taxon>
    </lineage>
</organism>
<dbReference type="NCBIfam" id="TIGR02432">
    <property type="entry name" value="lysidine_TilS_N"/>
    <property type="match status" value="1"/>
</dbReference>
<keyword evidence="4 8" id="KW-0819">tRNA processing</keyword>
<feature type="domain" description="Lysidine-tRNA(Ile) synthetase C-terminal" evidence="9">
    <location>
        <begin position="368"/>
        <end position="441"/>
    </location>
</feature>
<dbReference type="InterPro" id="IPR012796">
    <property type="entry name" value="Lysidine-tRNA-synth_C"/>
</dbReference>
<evidence type="ECO:0000256" key="4">
    <source>
        <dbReference type="ARBA" id="ARBA00022694"/>
    </source>
</evidence>
<evidence type="ECO:0000256" key="2">
    <source>
        <dbReference type="ARBA" id="ARBA00022490"/>
    </source>
</evidence>
<gene>
    <name evidence="8" type="primary">tilS</name>
    <name evidence="10" type="ORF">B0I18_10163</name>
</gene>
<dbReference type="InterPro" id="IPR012094">
    <property type="entry name" value="tRNA_Ile_lys_synt"/>
</dbReference>
<dbReference type="GO" id="GO:0032267">
    <property type="term" value="F:tRNA(Ile)-lysidine synthase activity"/>
    <property type="evidence" value="ECO:0007669"/>
    <property type="project" value="UniProtKB-EC"/>
</dbReference>
<dbReference type="SUPFAM" id="SSF52402">
    <property type="entry name" value="Adenine nucleotide alpha hydrolases-like"/>
    <property type="match status" value="1"/>
</dbReference>
<evidence type="ECO:0000256" key="7">
    <source>
        <dbReference type="ARBA" id="ARBA00048539"/>
    </source>
</evidence>
<dbReference type="OrthoDB" id="9807403at2"/>
<evidence type="ECO:0000256" key="1">
    <source>
        <dbReference type="ARBA" id="ARBA00004496"/>
    </source>
</evidence>
<evidence type="ECO:0000256" key="6">
    <source>
        <dbReference type="ARBA" id="ARBA00022840"/>
    </source>
</evidence>
<dbReference type="Proteomes" id="UP000240572">
    <property type="component" value="Unassembled WGS sequence"/>
</dbReference>
<dbReference type="InterPro" id="IPR011063">
    <property type="entry name" value="TilS/TtcA_N"/>
</dbReference>
<dbReference type="PANTHER" id="PTHR43033">
    <property type="entry name" value="TRNA(ILE)-LYSIDINE SYNTHASE-RELATED"/>
    <property type="match status" value="1"/>
</dbReference>
<dbReference type="SMART" id="SM00977">
    <property type="entry name" value="TilS_C"/>
    <property type="match status" value="1"/>
</dbReference>
<dbReference type="InterPro" id="IPR012795">
    <property type="entry name" value="tRNA_Ile_lys_synt_N"/>
</dbReference>
<evidence type="ECO:0000313" key="11">
    <source>
        <dbReference type="Proteomes" id="UP000240572"/>
    </source>
</evidence>
<comment type="similarity">
    <text evidence="8">Belongs to the tRNA(Ile)-lysidine synthase family.</text>
</comment>
<dbReference type="GO" id="GO:0006400">
    <property type="term" value="P:tRNA modification"/>
    <property type="evidence" value="ECO:0007669"/>
    <property type="project" value="UniProtKB-UniRule"/>
</dbReference>
<sequence>MSVDLYPLLRQYHWDGKKIIVAVSGGADSMALAALLHRAGVVITLAHCNFGLRGAESDGDEALVVGWAQEQAIPVVVQHFDTPAILEQEGGNLQETARDLRYTWFEKLRVQSGYDLIATAHHSQDAAETMLINLLKGTGIAGLHGILPQQGRVIRPLLALRKETLLHYLQTAGIPWREDSSNQKDDYLRNQVRNQLLPLAEQIVPGAAAQLYRSSLHLQEAEMLYLESVERYRKRLLEQRGKDWYIPLLKLRHCNPLGTILLELLKPFGFTAAQLPDLKHLTEAETGKYINAPAFRIIRNRNFLIITAQEARESNHILVDAGTEQVHAVHFDLAGRERQMTEALMQEVLQADAREAAHLDLAKLEFPLVLRPWKTGDYFYPLGMNRKKKKVSRFLIDQKVPLHEKEKIWVLESNKKIAWIVGKRIDERFRIGPGTERILSFFVTLH</sequence>
<dbReference type="EC" id="6.3.4.19" evidence="8"/>
<dbReference type="NCBIfam" id="TIGR02433">
    <property type="entry name" value="lysidine_TilS_C"/>
    <property type="match status" value="1"/>
</dbReference>
<feature type="binding site" evidence="8">
    <location>
        <begin position="24"/>
        <end position="29"/>
    </location>
    <ligand>
        <name>ATP</name>
        <dbReference type="ChEBI" id="CHEBI:30616"/>
    </ligand>
</feature>
<dbReference type="HAMAP" id="MF_01161">
    <property type="entry name" value="tRNA_Ile_lys_synt"/>
    <property type="match status" value="1"/>
</dbReference>